<evidence type="ECO:0000313" key="2">
    <source>
        <dbReference type="Proteomes" id="UP000623440"/>
    </source>
</evidence>
<organism evidence="1 2">
    <name type="scientific">Nostoc flagelliforme FACHB-838</name>
    <dbReference type="NCBI Taxonomy" id="2692904"/>
    <lineage>
        <taxon>Bacteria</taxon>
        <taxon>Bacillati</taxon>
        <taxon>Cyanobacteriota</taxon>
        <taxon>Cyanophyceae</taxon>
        <taxon>Nostocales</taxon>
        <taxon>Nostocaceae</taxon>
        <taxon>Nostoc</taxon>
    </lineage>
</organism>
<reference evidence="1 2" key="1">
    <citation type="journal article" date="2020" name="ISME J.">
        <title>Comparative genomics reveals insights into cyanobacterial evolution and habitat adaptation.</title>
        <authorList>
            <person name="Chen M.Y."/>
            <person name="Teng W.K."/>
            <person name="Zhao L."/>
            <person name="Hu C.X."/>
            <person name="Zhou Y.K."/>
            <person name="Han B.P."/>
            <person name="Song L.R."/>
            <person name="Shu W.S."/>
        </authorList>
    </citation>
    <scope>NUCLEOTIDE SEQUENCE [LARGE SCALE GENOMIC DNA]</scope>
    <source>
        <strain evidence="1 2">FACHB-838</strain>
    </source>
</reference>
<evidence type="ECO:0000313" key="1">
    <source>
        <dbReference type="EMBL" id="MBD2528401.1"/>
    </source>
</evidence>
<dbReference type="InterPro" id="IPR029060">
    <property type="entry name" value="PIN-like_dom_sf"/>
</dbReference>
<keyword evidence="2" id="KW-1185">Reference proteome</keyword>
<gene>
    <name evidence="1" type="ORF">H6G97_02040</name>
</gene>
<dbReference type="EMBL" id="JACJSI010000002">
    <property type="protein sequence ID" value="MBD2528401.1"/>
    <property type="molecule type" value="Genomic_DNA"/>
</dbReference>
<dbReference type="SUPFAM" id="SSF88723">
    <property type="entry name" value="PIN domain-like"/>
    <property type="match status" value="1"/>
</dbReference>
<dbReference type="CDD" id="cd18687">
    <property type="entry name" value="PIN_VapC-like"/>
    <property type="match status" value="1"/>
</dbReference>
<comment type="caution">
    <text evidence="1">The sequence shown here is derived from an EMBL/GenBank/DDBJ whole genome shotgun (WGS) entry which is preliminary data.</text>
</comment>
<dbReference type="RefSeq" id="WP_190939052.1">
    <property type="nucleotide sequence ID" value="NZ_JACJSI010000002.1"/>
</dbReference>
<name>A0ABR8DHG8_9NOSO</name>
<sequence length="119" mass="13252">MLVTSLAVLDELNRGNFPGKSEAIKLISGLLFVPIESVVAEIVEVYIQQQLMPKDPLGDALHLALASYHKCDFLLTWNCRHLANANKFGHIRRLKVMLGLYVPTLVTPLELIGAQNDEE</sequence>
<protein>
    <submittedName>
        <fullName evidence="1">Type II toxin-antitoxin system VapC family toxin</fullName>
    </submittedName>
</protein>
<dbReference type="Proteomes" id="UP000623440">
    <property type="component" value="Unassembled WGS sequence"/>
</dbReference>
<accession>A0ABR8DHG8</accession>
<proteinExistence type="predicted"/>